<keyword evidence="1" id="KW-0813">Transport</keyword>
<proteinExistence type="predicted"/>
<feature type="compositionally biased region" description="Polar residues" evidence="2">
    <location>
        <begin position="194"/>
        <end position="210"/>
    </location>
</feature>
<accession>A0AB33JK08</accession>
<dbReference type="RefSeq" id="WP_407986284.1">
    <property type="nucleotide sequence ID" value="NZ_AP035881.2"/>
</dbReference>
<dbReference type="PANTHER" id="PTHR30097">
    <property type="entry name" value="CATION EFFLUX SYSTEM PROTEIN CUSB"/>
    <property type="match status" value="1"/>
</dbReference>
<organism evidence="4">
    <name type="scientific">Kitasatospora sp. CMC57</name>
    <dbReference type="NCBI Taxonomy" id="3231513"/>
    <lineage>
        <taxon>Bacteria</taxon>
        <taxon>Bacillati</taxon>
        <taxon>Actinomycetota</taxon>
        <taxon>Actinomycetes</taxon>
        <taxon>Kitasatosporales</taxon>
        <taxon>Streptomycetaceae</taxon>
        <taxon>Kitasatospora</taxon>
    </lineage>
</organism>
<dbReference type="InterPro" id="IPR051909">
    <property type="entry name" value="MFP_Cation_Efflux"/>
</dbReference>
<feature type="domain" description="Peptidoglycan binding-like" evidence="3">
    <location>
        <begin position="147"/>
        <end position="190"/>
    </location>
</feature>
<feature type="region of interest" description="Disordered" evidence="2">
    <location>
        <begin position="194"/>
        <end position="229"/>
    </location>
</feature>
<evidence type="ECO:0000256" key="1">
    <source>
        <dbReference type="ARBA" id="ARBA00022448"/>
    </source>
</evidence>
<dbReference type="EMBL" id="AP035881">
    <property type="protein sequence ID" value="BFP43684.1"/>
    <property type="molecule type" value="Genomic_DNA"/>
</dbReference>
<dbReference type="AlphaFoldDB" id="A0AB33JK08"/>
<feature type="compositionally biased region" description="Low complexity" evidence="2">
    <location>
        <begin position="211"/>
        <end position="227"/>
    </location>
</feature>
<evidence type="ECO:0000256" key="2">
    <source>
        <dbReference type="SAM" id="MobiDB-lite"/>
    </source>
</evidence>
<gene>
    <name evidence="4" type="ORF">KCMC57_00520</name>
</gene>
<dbReference type="GO" id="GO:0060003">
    <property type="term" value="P:copper ion export"/>
    <property type="evidence" value="ECO:0007669"/>
    <property type="project" value="TreeGrafter"/>
</dbReference>
<protein>
    <recommendedName>
        <fullName evidence="3">Peptidoglycan binding-like domain-containing protein</fullName>
    </recommendedName>
</protein>
<evidence type="ECO:0000313" key="4">
    <source>
        <dbReference type="EMBL" id="BFP43684.1"/>
    </source>
</evidence>
<dbReference type="InterPro" id="IPR036365">
    <property type="entry name" value="PGBD-like_sf"/>
</dbReference>
<evidence type="ECO:0000259" key="3">
    <source>
        <dbReference type="Pfam" id="PF01471"/>
    </source>
</evidence>
<dbReference type="GO" id="GO:0030313">
    <property type="term" value="C:cell envelope"/>
    <property type="evidence" value="ECO:0007669"/>
    <property type="project" value="TreeGrafter"/>
</dbReference>
<dbReference type="InterPro" id="IPR036366">
    <property type="entry name" value="PGBDSf"/>
</dbReference>
<name>A0AB33JK08_9ACTN</name>
<dbReference type="Gene3D" id="1.10.101.10">
    <property type="entry name" value="PGBD-like superfamily/PGBD"/>
    <property type="match status" value="1"/>
</dbReference>
<dbReference type="GO" id="GO:0015679">
    <property type="term" value="P:plasma membrane copper ion transport"/>
    <property type="evidence" value="ECO:0007669"/>
    <property type="project" value="TreeGrafter"/>
</dbReference>
<dbReference type="InterPro" id="IPR002477">
    <property type="entry name" value="Peptidoglycan-bd-like"/>
</dbReference>
<reference evidence="4" key="1">
    <citation type="submission" date="2024-07" db="EMBL/GenBank/DDBJ databases">
        <title>Complete genome sequences of cellulolytic bacteria, Kitasatospora sp. CMC57 and Streptomyces sp. CMC78, isolated from Japanese agricultural soil.</title>
        <authorList>
            <person name="Hashimoto T."/>
            <person name="Ito M."/>
            <person name="Iwamoto M."/>
            <person name="Fukahori D."/>
            <person name="Shoda T."/>
            <person name="Sakoda M."/>
            <person name="Morohoshi T."/>
            <person name="Mitsuboshi M."/>
            <person name="Nishizawa T."/>
        </authorList>
    </citation>
    <scope>NUCLEOTIDE SEQUENCE</scope>
    <source>
        <strain evidence="4">CMC57</strain>
    </source>
</reference>
<dbReference type="PANTHER" id="PTHR30097:SF4">
    <property type="entry name" value="SLR6042 PROTEIN"/>
    <property type="match status" value="1"/>
</dbReference>
<dbReference type="SUPFAM" id="SSF47090">
    <property type="entry name" value="PGBD-like"/>
    <property type="match status" value="1"/>
</dbReference>
<dbReference type="Gene3D" id="2.40.420.20">
    <property type="match status" value="1"/>
</dbReference>
<sequence length="433" mass="43643">MSESRTPSRTAPDTEIRRRHRLLVVVIATTLVAGAGGALATKMLKSPAQVAAEMAAPAPDRLTAVAERRIISDTVVLRGKVVATSALAVQGSAPSGVPGARAIVTKVKVKQGEAVLPGQQLFEVSGRPVLTLNGALPAYRDLRTGSTGEDVEQLQRALADIGHPTAPDPKGTFAAGTERAVTAFYKTHGYQPVRTATASNDRMTGGSTPETQAPQPTASPSAMPPAAGDGGAGAVVFPMSEVVYLDPLPARADAVSATVGQAPGEKLMSISTGELVIDATVTAPQKGLLRPGQKAEILRESTGTRATGTVVSVSETAAQAKTDQSGSGATGYPVRIKPDKPLPADLVGQDTRLTVTAASSGSAMLAVPASALSAGANGRSSVSVLAPDGSVQQVTVEPGPSGDGFVAVTAEGPTALAAGDEVVVGVQPRGGRP</sequence>
<dbReference type="Pfam" id="PF01471">
    <property type="entry name" value="PG_binding_1"/>
    <property type="match status" value="1"/>
</dbReference>